<dbReference type="GO" id="GO:0005737">
    <property type="term" value="C:cytoplasm"/>
    <property type="evidence" value="ECO:0007669"/>
    <property type="project" value="TreeGrafter"/>
</dbReference>
<accession>A0A8J5MTQ6</accession>
<gene>
    <name evidence="3" type="primary">PRC1-L2</name>
    <name evidence="3" type="ORF">Hamer_G002237</name>
</gene>
<dbReference type="PANTHER" id="PTHR19321">
    <property type="entry name" value="PROTEIN REGULATOR OF CYTOKINESIS 1 PRC1-RELATED"/>
    <property type="match status" value="1"/>
</dbReference>
<keyword evidence="4" id="KW-1185">Reference proteome</keyword>
<name>A0A8J5MTQ6_HOMAM</name>
<evidence type="ECO:0000256" key="1">
    <source>
        <dbReference type="SAM" id="Coils"/>
    </source>
</evidence>
<dbReference type="InterPro" id="IPR007145">
    <property type="entry name" value="MAP65_Ase1_PRC1"/>
</dbReference>
<dbReference type="Gene3D" id="1.20.58.1520">
    <property type="match status" value="1"/>
</dbReference>
<dbReference type="GO" id="GO:1990023">
    <property type="term" value="C:mitotic spindle midzone"/>
    <property type="evidence" value="ECO:0007669"/>
    <property type="project" value="TreeGrafter"/>
</dbReference>
<keyword evidence="1" id="KW-0175">Coiled coil</keyword>
<evidence type="ECO:0000313" key="3">
    <source>
        <dbReference type="EMBL" id="KAG7163161.1"/>
    </source>
</evidence>
<sequence length="614" mass="72692">MENKINEVVDEIRTSTKQLHELWKEVGFDEEACSERQSRVLELFKNLQKNIWDGEISLKKKILTSIDENGKEFYHLNKELNTAIPDPEENLSLLELERYLRHSVEELHREVKSRRDRLRELHERERELCERLVEEPSNISKKLFPSKEDLEDLERRIRTLEQEMINREKTFRRLKSDLVKLLDDLELKPSTPFESTILSEVEDLFTLSHQNLQRMRQLNKNYEEKVGDNEKKSQQLHERIRLLNDRLGIDPSEHAHFLNTVDGHKPTTLEKLQQELKRLEELKRQNMARFINQLRRELEMCWEKCYTSEEERNEFTAYFTEDYTDTVLDAHDQEVQRLQDYYMENKHIFSKIKHRNEELPRIEKELEDIVLNWESKHGQPFLLGKKTISEYIMDQWHIYHEQKEQEKKDRQNARVRQLNAESRLGSRPPSVKRRLARNDTARTSKLRRIGEEQTLGHTTSSTPTRMKSVLQEHDQNALKNVTLQLFPKKEGANLSTAEVSSYSTFSDGIQRRSERENIRSSTVHGVKKTPLLVCRQSPRYPPRGLPKTPKTLPRAATRRSPRLPATRSSRRSPRNSTVSRLVTPPASTTALRSPHVRSHRLGTPNRWSKLSFLM</sequence>
<reference evidence="3" key="1">
    <citation type="journal article" date="2021" name="Sci. Adv.">
        <title>The American lobster genome reveals insights on longevity, neural, and immune adaptations.</title>
        <authorList>
            <person name="Polinski J.M."/>
            <person name="Zimin A.V."/>
            <person name="Clark K.F."/>
            <person name="Kohn A.B."/>
            <person name="Sadowski N."/>
            <person name="Timp W."/>
            <person name="Ptitsyn A."/>
            <person name="Khanna P."/>
            <person name="Romanova D.Y."/>
            <person name="Williams P."/>
            <person name="Greenwood S.J."/>
            <person name="Moroz L.L."/>
            <person name="Walt D.R."/>
            <person name="Bodnar A.G."/>
        </authorList>
    </citation>
    <scope>NUCLEOTIDE SEQUENCE</scope>
    <source>
        <strain evidence="3">GMGI-L3</strain>
    </source>
</reference>
<feature type="region of interest" description="Disordered" evidence="2">
    <location>
        <begin position="535"/>
        <end position="614"/>
    </location>
</feature>
<evidence type="ECO:0000313" key="4">
    <source>
        <dbReference type="Proteomes" id="UP000747542"/>
    </source>
</evidence>
<protein>
    <submittedName>
        <fullName evidence="3">Regulator of cytokinesis 1-like 2</fullName>
    </submittedName>
</protein>
<dbReference type="GO" id="GO:0008017">
    <property type="term" value="F:microtubule binding"/>
    <property type="evidence" value="ECO:0007669"/>
    <property type="project" value="InterPro"/>
</dbReference>
<comment type="caution">
    <text evidence="3">The sequence shown here is derived from an EMBL/GenBank/DDBJ whole genome shotgun (WGS) entry which is preliminary data.</text>
</comment>
<dbReference type="Pfam" id="PF03999">
    <property type="entry name" value="MAP65_ASE1"/>
    <property type="match status" value="1"/>
</dbReference>
<feature type="compositionally biased region" description="Basic and acidic residues" evidence="2">
    <location>
        <begin position="403"/>
        <end position="412"/>
    </location>
</feature>
<feature type="compositionally biased region" description="Polar residues" evidence="2">
    <location>
        <begin position="575"/>
        <end position="591"/>
    </location>
</feature>
<dbReference type="GO" id="GO:0051256">
    <property type="term" value="P:mitotic spindle midzone assembly"/>
    <property type="evidence" value="ECO:0007669"/>
    <property type="project" value="TreeGrafter"/>
</dbReference>
<feature type="region of interest" description="Disordered" evidence="2">
    <location>
        <begin position="403"/>
        <end position="464"/>
    </location>
</feature>
<dbReference type="AlphaFoldDB" id="A0A8J5MTQ6"/>
<dbReference type="PANTHER" id="PTHR19321:SF41">
    <property type="entry name" value="FASCETTO-RELATED"/>
    <property type="match status" value="1"/>
</dbReference>
<feature type="coiled-coil region" evidence="1">
    <location>
        <begin position="104"/>
        <end position="177"/>
    </location>
</feature>
<dbReference type="EMBL" id="JAHLQT010026502">
    <property type="protein sequence ID" value="KAG7163161.1"/>
    <property type="molecule type" value="Genomic_DNA"/>
</dbReference>
<evidence type="ECO:0000256" key="2">
    <source>
        <dbReference type="SAM" id="MobiDB-lite"/>
    </source>
</evidence>
<organism evidence="3 4">
    <name type="scientific">Homarus americanus</name>
    <name type="common">American lobster</name>
    <dbReference type="NCBI Taxonomy" id="6706"/>
    <lineage>
        <taxon>Eukaryota</taxon>
        <taxon>Metazoa</taxon>
        <taxon>Ecdysozoa</taxon>
        <taxon>Arthropoda</taxon>
        <taxon>Crustacea</taxon>
        <taxon>Multicrustacea</taxon>
        <taxon>Malacostraca</taxon>
        <taxon>Eumalacostraca</taxon>
        <taxon>Eucarida</taxon>
        <taxon>Decapoda</taxon>
        <taxon>Pleocyemata</taxon>
        <taxon>Astacidea</taxon>
        <taxon>Nephropoidea</taxon>
        <taxon>Nephropidae</taxon>
        <taxon>Homarus</taxon>
    </lineage>
</organism>
<dbReference type="Proteomes" id="UP000747542">
    <property type="component" value="Unassembled WGS sequence"/>
</dbReference>
<proteinExistence type="predicted"/>
<feature type="compositionally biased region" description="Polar residues" evidence="2">
    <location>
        <begin position="455"/>
        <end position="464"/>
    </location>
</feature>
<feature type="coiled-coil region" evidence="1">
    <location>
        <begin position="212"/>
        <end position="239"/>
    </location>
</feature>